<sequence length="193" mass="21385">MKLKSILIGAGVVVALVWWNVAEIPNFRIDTSKVKSMPIPESVSAAKLDWAWFDLVETDESEGKCKLVSMPEPLGSLEGKVVVVSGPSFACGDQIVERSDGYSIRGFVMVPYFGMIDCCVGNPIPYYQWTIVVKELRSPWEINHKGIIDPSVVVRGVLRVERQSSQDGIFFLDQAEVIDSVEHQAAQEQLIGE</sequence>
<dbReference type="EMBL" id="SJPJ01000001">
    <property type="protein sequence ID" value="TWT80725.1"/>
    <property type="molecule type" value="Genomic_DNA"/>
</dbReference>
<name>A0A5C5Z099_9BACT</name>
<dbReference type="Proteomes" id="UP000315010">
    <property type="component" value="Unassembled WGS sequence"/>
</dbReference>
<evidence type="ECO:0000313" key="2">
    <source>
        <dbReference type="Proteomes" id="UP000315010"/>
    </source>
</evidence>
<comment type="caution">
    <text evidence="1">The sequence shown here is derived from an EMBL/GenBank/DDBJ whole genome shotgun (WGS) entry which is preliminary data.</text>
</comment>
<gene>
    <name evidence="1" type="ORF">CA13_21710</name>
</gene>
<organism evidence="1 2">
    <name type="scientific">Novipirellula herctigrandis</name>
    <dbReference type="NCBI Taxonomy" id="2527986"/>
    <lineage>
        <taxon>Bacteria</taxon>
        <taxon>Pseudomonadati</taxon>
        <taxon>Planctomycetota</taxon>
        <taxon>Planctomycetia</taxon>
        <taxon>Pirellulales</taxon>
        <taxon>Pirellulaceae</taxon>
        <taxon>Novipirellula</taxon>
    </lineage>
</organism>
<protein>
    <submittedName>
        <fullName evidence="1">Uncharacterized protein</fullName>
    </submittedName>
</protein>
<reference evidence="1 2" key="1">
    <citation type="submission" date="2019-02" db="EMBL/GenBank/DDBJ databases">
        <title>Deep-cultivation of Planctomycetes and their phenomic and genomic characterization uncovers novel biology.</title>
        <authorList>
            <person name="Wiegand S."/>
            <person name="Jogler M."/>
            <person name="Boedeker C."/>
            <person name="Pinto D."/>
            <person name="Vollmers J."/>
            <person name="Rivas-Marin E."/>
            <person name="Kohn T."/>
            <person name="Peeters S.H."/>
            <person name="Heuer A."/>
            <person name="Rast P."/>
            <person name="Oberbeckmann S."/>
            <person name="Bunk B."/>
            <person name="Jeske O."/>
            <person name="Meyerdierks A."/>
            <person name="Storesund J.E."/>
            <person name="Kallscheuer N."/>
            <person name="Luecker S."/>
            <person name="Lage O.M."/>
            <person name="Pohl T."/>
            <person name="Merkel B.J."/>
            <person name="Hornburger P."/>
            <person name="Mueller R.-W."/>
            <person name="Bruemmer F."/>
            <person name="Labrenz M."/>
            <person name="Spormann A.M."/>
            <person name="Op Den Camp H."/>
            <person name="Overmann J."/>
            <person name="Amann R."/>
            <person name="Jetten M.S.M."/>
            <person name="Mascher T."/>
            <person name="Medema M.H."/>
            <person name="Devos D.P."/>
            <person name="Kaster A.-K."/>
            <person name="Ovreas L."/>
            <person name="Rohde M."/>
            <person name="Galperin M.Y."/>
            <person name="Jogler C."/>
        </authorList>
    </citation>
    <scope>NUCLEOTIDE SEQUENCE [LARGE SCALE GENOMIC DNA]</scope>
    <source>
        <strain evidence="1 2">CA13</strain>
    </source>
</reference>
<dbReference type="AlphaFoldDB" id="A0A5C5Z099"/>
<accession>A0A5C5Z099</accession>
<evidence type="ECO:0000313" key="1">
    <source>
        <dbReference type="EMBL" id="TWT80725.1"/>
    </source>
</evidence>
<proteinExistence type="predicted"/>
<keyword evidence="2" id="KW-1185">Reference proteome</keyword>